<dbReference type="STRING" id="1307839.L21SP5_02021"/>
<evidence type="ECO:0000313" key="1">
    <source>
        <dbReference type="EMBL" id="ALO15660.1"/>
    </source>
</evidence>
<dbReference type="RefSeq" id="WP_057953099.1">
    <property type="nucleotide sequence ID" value="NZ_CP013118.1"/>
</dbReference>
<keyword evidence="2" id="KW-1185">Reference proteome</keyword>
<evidence type="ECO:0008006" key="3">
    <source>
        <dbReference type="Google" id="ProtNLM"/>
    </source>
</evidence>
<gene>
    <name evidence="1" type="ORF">L21SP5_02021</name>
</gene>
<evidence type="ECO:0000313" key="2">
    <source>
        <dbReference type="Proteomes" id="UP000064893"/>
    </source>
</evidence>
<sequence>MNKVIQNTTLGLVLVMLICGGRVWSQEQSLSKPVVYKNSVETSPISPFLQMAKKGIWGIKYEYAFSPKDEIKLGLAYMNLHFDEGTTNSPGLIIGYRRFVWEELYVEYELWPAYDEFYEKNESKYYKSFDLWNEFRVGYQINFTIKEIPLFVNIACPFGFGLYSSNKPDSFYDRMNQSFNEKYFFQFPLIFAGFKF</sequence>
<reference evidence="1 2" key="1">
    <citation type="submission" date="2015-11" db="EMBL/GenBank/DDBJ databases">
        <title>Description and complete genome sequence of a novel strain predominating in hypersaline microbial mats and representing a new family of the Bacteriodetes phylum.</title>
        <authorList>
            <person name="Spring S."/>
            <person name="Bunk B."/>
            <person name="Sproer C."/>
            <person name="Klenk H.-P."/>
        </authorList>
    </citation>
    <scope>NUCLEOTIDE SEQUENCE [LARGE SCALE GENOMIC DNA]</scope>
    <source>
        <strain evidence="1 2">L21-Spi-D4</strain>
    </source>
</reference>
<dbReference type="AlphaFoldDB" id="A0A0S2I0X4"/>
<dbReference type="OrthoDB" id="827620at2"/>
<dbReference type="KEGG" id="blq:L21SP5_02021"/>
<dbReference type="EMBL" id="CP013118">
    <property type="protein sequence ID" value="ALO15660.1"/>
    <property type="molecule type" value="Genomic_DNA"/>
</dbReference>
<organism evidence="1 2">
    <name type="scientific">Salinivirga cyanobacteriivorans</name>
    <dbReference type="NCBI Taxonomy" id="1307839"/>
    <lineage>
        <taxon>Bacteria</taxon>
        <taxon>Pseudomonadati</taxon>
        <taxon>Bacteroidota</taxon>
        <taxon>Bacteroidia</taxon>
        <taxon>Bacteroidales</taxon>
        <taxon>Salinivirgaceae</taxon>
        <taxon>Salinivirga</taxon>
    </lineage>
</organism>
<protein>
    <recommendedName>
        <fullName evidence="3">DUF3575 domain-containing protein</fullName>
    </recommendedName>
</protein>
<name>A0A0S2I0X4_9BACT</name>
<dbReference type="Proteomes" id="UP000064893">
    <property type="component" value="Chromosome"/>
</dbReference>
<proteinExistence type="predicted"/>
<accession>A0A0S2I0X4</accession>